<name>A0A6A6WE03_9PEZI</name>
<keyword evidence="3" id="KW-1185">Reference proteome</keyword>
<feature type="region of interest" description="Disordered" evidence="1">
    <location>
        <begin position="66"/>
        <end position="96"/>
    </location>
</feature>
<feature type="region of interest" description="Disordered" evidence="1">
    <location>
        <begin position="1"/>
        <end position="37"/>
    </location>
</feature>
<feature type="compositionally biased region" description="Low complexity" evidence="1">
    <location>
        <begin position="75"/>
        <end position="96"/>
    </location>
</feature>
<evidence type="ECO:0000313" key="2">
    <source>
        <dbReference type="EMBL" id="KAF2760086.1"/>
    </source>
</evidence>
<protein>
    <submittedName>
        <fullName evidence="2">Uncharacterized protein</fullName>
    </submittedName>
</protein>
<feature type="compositionally biased region" description="Basic and acidic residues" evidence="1">
    <location>
        <begin position="467"/>
        <end position="480"/>
    </location>
</feature>
<feature type="compositionally biased region" description="Basic and acidic residues" evidence="1">
    <location>
        <begin position="397"/>
        <end position="406"/>
    </location>
</feature>
<reference evidence="2" key="1">
    <citation type="journal article" date="2020" name="Stud. Mycol.">
        <title>101 Dothideomycetes genomes: a test case for predicting lifestyles and emergence of pathogens.</title>
        <authorList>
            <person name="Haridas S."/>
            <person name="Albert R."/>
            <person name="Binder M."/>
            <person name="Bloem J."/>
            <person name="Labutti K."/>
            <person name="Salamov A."/>
            <person name="Andreopoulos B."/>
            <person name="Baker S."/>
            <person name="Barry K."/>
            <person name="Bills G."/>
            <person name="Bluhm B."/>
            <person name="Cannon C."/>
            <person name="Castanera R."/>
            <person name="Culley D."/>
            <person name="Daum C."/>
            <person name="Ezra D."/>
            <person name="Gonzalez J."/>
            <person name="Henrissat B."/>
            <person name="Kuo A."/>
            <person name="Liang C."/>
            <person name="Lipzen A."/>
            <person name="Lutzoni F."/>
            <person name="Magnuson J."/>
            <person name="Mondo S."/>
            <person name="Nolan M."/>
            <person name="Ohm R."/>
            <person name="Pangilinan J."/>
            <person name="Park H.-J."/>
            <person name="Ramirez L."/>
            <person name="Alfaro M."/>
            <person name="Sun H."/>
            <person name="Tritt A."/>
            <person name="Yoshinaga Y."/>
            <person name="Zwiers L.-H."/>
            <person name="Turgeon B."/>
            <person name="Goodwin S."/>
            <person name="Spatafora J."/>
            <person name="Crous P."/>
            <person name="Grigoriev I."/>
        </authorList>
    </citation>
    <scope>NUCLEOTIDE SEQUENCE</scope>
    <source>
        <strain evidence="2">CBS 121739</strain>
    </source>
</reference>
<dbReference type="Proteomes" id="UP000799437">
    <property type="component" value="Unassembled WGS sequence"/>
</dbReference>
<feature type="compositionally biased region" description="Low complexity" evidence="1">
    <location>
        <begin position="24"/>
        <end position="37"/>
    </location>
</feature>
<feature type="region of interest" description="Disordered" evidence="1">
    <location>
        <begin position="335"/>
        <end position="371"/>
    </location>
</feature>
<dbReference type="AlphaFoldDB" id="A0A6A6WE03"/>
<feature type="region of interest" description="Disordered" evidence="1">
    <location>
        <begin position="389"/>
        <end position="488"/>
    </location>
</feature>
<dbReference type="RefSeq" id="XP_033602537.1">
    <property type="nucleotide sequence ID" value="XM_033740364.1"/>
</dbReference>
<evidence type="ECO:0000256" key="1">
    <source>
        <dbReference type="SAM" id="MobiDB-lite"/>
    </source>
</evidence>
<dbReference type="OrthoDB" id="3533623at2759"/>
<organism evidence="2 3">
    <name type="scientific">Pseudovirgaria hyperparasitica</name>
    <dbReference type="NCBI Taxonomy" id="470096"/>
    <lineage>
        <taxon>Eukaryota</taxon>
        <taxon>Fungi</taxon>
        <taxon>Dikarya</taxon>
        <taxon>Ascomycota</taxon>
        <taxon>Pezizomycotina</taxon>
        <taxon>Dothideomycetes</taxon>
        <taxon>Dothideomycetes incertae sedis</taxon>
        <taxon>Acrospermales</taxon>
        <taxon>Acrospermaceae</taxon>
        <taxon>Pseudovirgaria</taxon>
    </lineage>
</organism>
<gene>
    <name evidence="2" type="ORF">EJ05DRAFT_271844</name>
</gene>
<dbReference type="EMBL" id="ML996568">
    <property type="protein sequence ID" value="KAF2760086.1"/>
    <property type="molecule type" value="Genomic_DNA"/>
</dbReference>
<proteinExistence type="predicted"/>
<sequence>MELQTVQILDDWSSMSRDVPHSRNASADSTGTTSSNGTSAYPMILEHVLSYPGTYEISLRTMYTLNSAPRTHGPNRSTTSSYESDSSNASSNSPVANTTQFSSALMSHIAKLPAQPCSLPPSFIISFVRRCFHPELTMVDFPQALAALDYLNDLENRRKKEVRAAFAKLGIEASLDGEETDRERVFSQYPGVAQWVKNAEAKERKLDSVYTAVYLGLRRWVLINEMCLEPFHKNNCHAMLNTIFPPIPPRKQPTSLLKPEVLMSQRESFFQYINKVSKHGKAVLKPLQMHQKKEQDLNGWAEVVRALEKYLLIAKNMIDDCVDISIEPFVDEAAKRGGRKTDSGVSFGSDRSKVSAAPSIGGSITGDYKSMEQPLKGLSTIEKITREFKRMRSKSRNRMEVEEIRPRVGTPESLRSERPISPQQDRLRGVKKMKSASALSHIRQASSGSNSNGGSRQNSDASAFDPEEMRRARQRYDEGVKQNSHAGA</sequence>
<feature type="compositionally biased region" description="Low complexity" evidence="1">
    <location>
        <begin position="446"/>
        <end position="459"/>
    </location>
</feature>
<accession>A0A6A6WE03</accession>
<dbReference type="GeneID" id="54481418"/>
<evidence type="ECO:0000313" key="3">
    <source>
        <dbReference type="Proteomes" id="UP000799437"/>
    </source>
</evidence>